<gene>
    <name evidence="5" type="primary">rlmB</name>
    <name evidence="5" type="ORF">KVH43_00770</name>
</gene>
<dbReference type="NCBIfam" id="TIGR00186">
    <property type="entry name" value="rRNA_methyl_3"/>
    <property type="match status" value="1"/>
</dbReference>
<dbReference type="PANTHER" id="PTHR43191">
    <property type="entry name" value="RRNA METHYLTRANSFERASE 3"/>
    <property type="match status" value="1"/>
</dbReference>
<dbReference type="CDD" id="cd18095">
    <property type="entry name" value="SpoU-like_rRNA-MTase"/>
    <property type="match status" value="1"/>
</dbReference>
<dbReference type="Proteomes" id="UP000886818">
    <property type="component" value="Chromosome"/>
</dbReference>
<dbReference type="Pfam" id="PF00588">
    <property type="entry name" value="SpoU_methylase"/>
    <property type="match status" value="1"/>
</dbReference>
<dbReference type="Pfam" id="PF22435">
    <property type="entry name" value="MRM3-like_sub_bind"/>
    <property type="match status" value="1"/>
</dbReference>
<dbReference type="InterPro" id="IPR004441">
    <property type="entry name" value="rRNA_MeTrfase_TrmH"/>
</dbReference>
<feature type="domain" description="RNA 2-O ribose methyltransferase substrate binding" evidence="4">
    <location>
        <begin position="32"/>
        <end position="108"/>
    </location>
</feature>
<dbReference type="PANTHER" id="PTHR43191:SF2">
    <property type="entry name" value="RRNA METHYLTRANSFERASE 3, MITOCHONDRIAL"/>
    <property type="match status" value="1"/>
</dbReference>
<dbReference type="InterPro" id="IPR013123">
    <property type="entry name" value="SpoU_subst-bd"/>
</dbReference>
<evidence type="ECO:0000256" key="1">
    <source>
        <dbReference type="ARBA" id="ARBA00007228"/>
    </source>
</evidence>
<evidence type="ECO:0000256" key="3">
    <source>
        <dbReference type="ARBA" id="ARBA00022679"/>
    </source>
</evidence>
<dbReference type="SMART" id="SM00967">
    <property type="entry name" value="SpoU_sub_bind"/>
    <property type="match status" value="1"/>
</dbReference>
<dbReference type="InterPro" id="IPR051259">
    <property type="entry name" value="rRNA_Methyltransferase"/>
</dbReference>
<evidence type="ECO:0000313" key="5">
    <source>
        <dbReference type="EMBL" id="QXM06352.1"/>
    </source>
</evidence>
<evidence type="ECO:0000256" key="2">
    <source>
        <dbReference type="ARBA" id="ARBA00022603"/>
    </source>
</evidence>
<sequence>MILKIYSSDNGAIKHVKELKKRKYRQKYSEYIVEGIRIIKDALENNQEIKYILFSESLYNVSGGQELFNILIKRNIKIYEIPKKIYTELSDTKSPQGIMAILSIKQYDLDEVLCASNNLFVVLDRIQDPGNLGTIIRTADAAGFAGVILTKGCVDLYNLKTIRATMGSIFHFPIIHGEETIKVIKHLKLKNIKIVSTSLKTDKYYDEVDYNERTALIIGNEANGVLEEVLENSDELVKIPMLGKAESLNASIAASIIMYEAVRQKRNQKISKMT</sequence>
<keyword evidence="3" id="KW-0808">Transferase</keyword>
<keyword evidence="6" id="KW-1185">Reference proteome</keyword>
<name>A0ABX8RDI7_9CLOT</name>
<evidence type="ECO:0000313" key="6">
    <source>
        <dbReference type="Proteomes" id="UP000886818"/>
    </source>
</evidence>
<proteinExistence type="inferred from homology"/>
<accession>A0ABX8RDI7</accession>
<reference evidence="5" key="1">
    <citation type="submission" date="2021-07" db="EMBL/GenBank/DDBJ databases">
        <title>Complete genome sequence of Crassaminicella sp. 143-21, isolated from a deep-sea hydrothermal vent.</title>
        <authorList>
            <person name="Li X."/>
        </authorList>
    </citation>
    <scope>NUCLEOTIDE SEQUENCE</scope>
    <source>
        <strain evidence="5">143-21</strain>
    </source>
</reference>
<dbReference type="InterPro" id="IPR001537">
    <property type="entry name" value="SpoU_MeTrfase"/>
</dbReference>
<keyword evidence="2" id="KW-0489">Methyltransferase</keyword>
<dbReference type="RefSeq" id="WP_218283048.1">
    <property type="nucleotide sequence ID" value="NZ_CP078093.1"/>
</dbReference>
<comment type="similarity">
    <text evidence="1">Belongs to the class IV-like SAM-binding methyltransferase superfamily. RNA methyltransferase TrmH family.</text>
</comment>
<dbReference type="InterPro" id="IPR053888">
    <property type="entry name" value="MRM3-like_sub_bind"/>
</dbReference>
<protein>
    <submittedName>
        <fullName evidence="5">23S rRNA (Guanosine(2251)-2'-O)-methyltransferase RlmB</fullName>
    </submittedName>
</protein>
<dbReference type="EMBL" id="CP078093">
    <property type="protein sequence ID" value="QXM06352.1"/>
    <property type="molecule type" value="Genomic_DNA"/>
</dbReference>
<organism evidence="5 6">
    <name type="scientific">Crassaminicella indica</name>
    <dbReference type="NCBI Taxonomy" id="2855394"/>
    <lineage>
        <taxon>Bacteria</taxon>
        <taxon>Bacillati</taxon>
        <taxon>Bacillota</taxon>
        <taxon>Clostridia</taxon>
        <taxon>Eubacteriales</taxon>
        <taxon>Clostridiaceae</taxon>
        <taxon>Crassaminicella</taxon>
    </lineage>
</organism>
<evidence type="ECO:0000259" key="4">
    <source>
        <dbReference type="SMART" id="SM00967"/>
    </source>
</evidence>